<dbReference type="Gene3D" id="1.10.10.60">
    <property type="entry name" value="Homeodomain-like"/>
    <property type="match status" value="1"/>
</dbReference>
<keyword evidence="6" id="KW-1185">Reference proteome</keyword>
<organism evidence="5 6">
    <name type="scientific">Flavobacterium xinjiangense</name>
    <dbReference type="NCBI Taxonomy" id="178356"/>
    <lineage>
        <taxon>Bacteria</taxon>
        <taxon>Pseudomonadati</taxon>
        <taxon>Bacteroidota</taxon>
        <taxon>Flavobacteriia</taxon>
        <taxon>Flavobacteriales</taxon>
        <taxon>Flavobacteriaceae</taxon>
        <taxon>Flavobacterium</taxon>
    </lineage>
</organism>
<dbReference type="PANTHER" id="PTHR43280:SF32">
    <property type="entry name" value="TRANSCRIPTIONAL REGULATORY PROTEIN"/>
    <property type="match status" value="1"/>
</dbReference>
<accession>A0A1M7PBW1</accession>
<dbReference type="PANTHER" id="PTHR43280">
    <property type="entry name" value="ARAC-FAMILY TRANSCRIPTIONAL REGULATOR"/>
    <property type="match status" value="1"/>
</dbReference>
<dbReference type="OrthoDB" id="2611870at2"/>
<name>A0A1M7PBW1_9FLAO</name>
<dbReference type="SMART" id="SM00342">
    <property type="entry name" value="HTH_ARAC"/>
    <property type="match status" value="1"/>
</dbReference>
<evidence type="ECO:0000313" key="5">
    <source>
        <dbReference type="EMBL" id="SHN13847.1"/>
    </source>
</evidence>
<dbReference type="InterPro" id="IPR018060">
    <property type="entry name" value="HTH_AraC"/>
</dbReference>
<dbReference type="InterPro" id="IPR009057">
    <property type="entry name" value="Homeodomain-like_sf"/>
</dbReference>
<dbReference type="EMBL" id="FRCL01000015">
    <property type="protein sequence ID" value="SHN13847.1"/>
    <property type="molecule type" value="Genomic_DNA"/>
</dbReference>
<dbReference type="Pfam" id="PF12833">
    <property type="entry name" value="HTH_18"/>
    <property type="match status" value="1"/>
</dbReference>
<dbReference type="Proteomes" id="UP000184092">
    <property type="component" value="Unassembled WGS sequence"/>
</dbReference>
<dbReference type="PROSITE" id="PS01124">
    <property type="entry name" value="HTH_ARAC_FAMILY_2"/>
    <property type="match status" value="1"/>
</dbReference>
<evidence type="ECO:0000313" key="6">
    <source>
        <dbReference type="Proteomes" id="UP000184092"/>
    </source>
</evidence>
<dbReference type="GO" id="GO:0003700">
    <property type="term" value="F:DNA-binding transcription factor activity"/>
    <property type="evidence" value="ECO:0007669"/>
    <property type="project" value="InterPro"/>
</dbReference>
<evidence type="ECO:0000256" key="3">
    <source>
        <dbReference type="ARBA" id="ARBA00023163"/>
    </source>
</evidence>
<evidence type="ECO:0000256" key="1">
    <source>
        <dbReference type="ARBA" id="ARBA00023015"/>
    </source>
</evidence>
<keyword evidence="1" id="KW-0805">Transcription regulation</keyword>
<evidence type="ECO:0000259" key="4">
    <source>
        <dbReference type="PROSITE" id="PS01124"/>
    </source>
</evidence>
<reference evidence="6" key="1">
    <citation type="submission" date="2016-11" db="EMBL/GenBank/DDBJ databases">
        <authorList>
            <person name="Varghese N."/>
            <person name="Submissions S."/>
        </authorList>
    </citation>
    <scope>NUCLEOTIDE SEQUENCE [LARGE SCALE GENOMIC DNA]</scope>
    <source>
        <strain evidence="6">CGMCC 1.2749</strain>
    </source>
</reference>
<dbReference type="SUPFAM" id="SSF46689">
    <property type="entry name" value="Homeodomain-like"/>
    <property type="match status" value="1"/>
</dbReference>
<proteinExistence type="predicted"/>
<evidence type="ECO:0000256" key="2">
    <source>
        <dbReference type="ARBA" id="ARBA00023125"/>
    </source>
</evidence>
<dbReference type="STRING" id="178356.SAMN05216269_11535"/>
<dbReference type="AlphaFoldDB" id="A0A1M7PBW1"/>
<protein>
    <submittedName>
        <fullName evidence="5">AraC-type DNA-binding protein</fullName>
    </submittedName>
</protein>
<keyword evidence="2 5" id="KW-0238">DNA-binding</keyword>
<keyword evidence="3" id="KW-0804">Transcription</keyword>
<sequence>MINKNSKYSPLGLEVHIDEMLTSKISFHELFNGDCFSILIVNSGSLNIRIKDAKIYLCANELMVIHIRTSIEILNRSHQLKISLVSFPSAFIFKNSIRRPPIGYFEFFVTKVPSKVSLKRKDALLLIDLFKLMDSKRRSSDKHIFKNEVVLFSFNLLLYELAAIYSRYSRNIKIRHTRKETIVMQFFRILESNCKTQHGVKFYADALFITTGHLTKTVKEVTEKTTKQCIEEALVLEVKILLQNEDLTILQIMEELQFSNISFFSNFFKKYTSMSPSEYRLRLNIY</sequence>
<feature type="domain" description="HTH araC/xylS-type" evidence="4">
    <location>
        <begin position="184"/>
        <end position="282"/>
    </location>
</feature>
<gene>
    <name evidence="5" type="ORF">SAMN05216269_11535</name>
</gene>
<dbReference type="GO" id="GO:0043565">
    <property type="term" value="F:sequence-specific DNA binding"/>
    <property type="evidence" value="ECO:0007669"/>
    <property type="project" value="InterPro"/>
</dbReference>
<dbReference type="RefSeq" id="WP_073210820.1">
    <property type="nucleotide sequence ID" value="NZ_FRCL01000015.1"/>
</dbReference>